<feature type="chain" id="PRO_5009517977" description="ResB-like domain-containing protein" evidence="2">
    <location>
        <begin position="30"/>
        <end position="320"/>
    </location>
</feature>
<dbReference type="Proteomes" id="UP000176650">
    <property type="component" value="Unassembled WGS sequence"/>
</dbReference>
<evidence type="ECO:0000256" key="2">
    <source>
        <dbReference type="SAM" id="SignalP"/>
    </source>
</evidence>
<feature type="transmembrane region" description="Helical" evidence="1">
    <location>
        <begin position="270"/>
        <end position="295"/>
    </location>
</feature>
<keyword evidence="2" id="KW-0732">Signal</keyword>
<evidence type="ECO:0000313" key="3">
    <source>
        <dbReference type="EMBL" id="OGD34382.1"/>
    </source>
</evidence>
<dbReference type="STRING" id="1797298.A2988_02540"/>
<keyword evidence="1" id="KW-0472">Membrane</keyword>
<organism evidence="3 4">
    <name type="scientific">Candidatus Azambacteria bacterium RIFCSPLOWO2_01_FULL_46_25</name>
    <dbReference type="NCBI Taxonomy" id="1797298"/>
    <lineage>
        <taxon>Bacteria</taxon>
        <taxon>Candidatus Azamiibacteriota</taxon>
    </lineage>
</organism>
<dbReference type="EMBL" id="MEYS01000001">
    <property type="protein sequence ID" value="OGD34382.1"/>
    <property type="molecule type" value="Genomic_DNA"/>
</dbReference>
<dbReference type="AlphaFoldDB" id="A0A1F5BUW0"/>
<name>A0A1F5BUW0_9BACT</name>
<feature type="signal peptide" evidence="2">
    <location>
        <begin position="1"/>
        <end position="29"/>
    </location>
</feature>
<proteinExistence type="predicted"/>
<gene>
    <name evidence="3" type="ORF">A2988_02540</name>
</gene>
<evidence type="ECO:0008006" key="5">
    <source>
        <dbReference type="Google" id="ProtNLM"/>
    </source>
</evidence>
<sequence length="320" mass="35578">MHTQTAIKIILCSIVVAGLCACVPPATHAQNGLFTVRPAIIDEKAKARDMLAESLTLANATDRTLLVYASVANVAMKDGAQEFLDPSQADYASSLANWIEISRGVIELAPREEKKIDALIRVNLRARPGMYHAVILFHEGPTREQAESNANGTVSVAVNVEVAEIVKEYVSLREFAPQAPFFFGFPVRFVSRLENRGDRAIVPHGEIRLYDRRGHEMATIPVNAEGKELAIHETKTFEQQWQADNGFGRYTAQLALEYGSAQTKTLQGDALFWVIPWKGVAIAFGILTAAIAGFMRALHRHYEKRILHARKRHPVIDLRK</sequence>
<keyword evidence="1" id="KW-1133">Transmembrane helix</keyword>
<accession>A0A1F5BUW0</accession>
<keyword evidence="1" id="KW-0812">Transmembrane</keyword>
<evidence type="ECO:0000313" key="4">
    <source>
        <dbReference type="Proteomes" id="UP000176650"/>
    </source>
</evidence>
<protein>
    <recommendedName>
        <fullName evidence="5">ResB-like domain-containing protein</fullName>
    </recommendedName>
</protein>
<comment type="caution">
    <text evidence="3">The sequence shown here is derived from an EMBL/GenBank/DDBJ whole genome shotgun (WGS) entry which is preliminary data.</text>
</comment>
<evidence type="ECO:0000256" key="1">
    <source>
        <dbReference type="SAM" id="Phobius"/>
    </source>
</evidence>
<reference evidence="3 4" key="1">
    <citation type="journal article" date="2016" name="Nat. Commun.">
        <title>Thousands of microbial genomes shed light on interconnected biogeochemical processes in an aquifer system.</title>
        <authorList>
            <person name="Anantharaman K."/>
            <person name="Brown C.T."/>
            <person name="Hug L.A."/>
            <person name="Sharon I."/>
            <person name="Castelle C.J."/>
            <person name="Probst A.J."/>
            <person name="Thomas B.C."/>
            <person name="Singh A."/>
            <person name="Wilkins M.J."/>
            <person name="Karaoz U."/>
            <person name="Brodie E.L."/>
            <person name="Williams K.H."/>
            <person name="Hubbard S.S."/>
            <person name="Banfield J.F."/>
        </authorList>
    </citation>
    <scope>NUCLEOTIDE SEQUENCE [LARGE SCALE GENOMIC DNA]</scope>
</reference>